<evidence type="ECO:0000313" key="2">
    <source>
        <dbReference type="Proteomes" id="UP001316189"/>
    </source>
</evidence>
<dbReference type="Proteomes" id="UP001316189">
    <property type="component" value="Chromosome"/>
</dbReference>
<accession>A0ABY5KZT4</accession>
<gene>
    <name evidence="1" type="ORF">NP064_15910</name>
</gene>
<name>A0ABY5KZT4_9CELL</name>
<evidence type="ECO:0000313" key="1">
    <source>
        <dbReference type="EMBL" id="UUI75225.1"/>
    </source>
</evidence>
<dbReference type="RefSeq" id="WP_227569880.1">
    <property type="nucleotide sequence ID" value="NZ_CP101988.1"/>
</dbReference>
<organism evidence="1 2">
    <name type="scientific">Cellulomonas chengniuliangii</name>
    <dbReference type="NCBI Taxonomy" id="2968084"/>
    <lineage>
        <taxon>Bacteria</taxon>
        <taxon>Bacillati</taxon>
        <taxon>Actinomycetota</taxon>
        <taxon>Actinomycetes</taxon>
        <taxon>Micrococcales</taxon>
        <taxon>Cellulomonadaceae</taxon>
        <taxon>Cellulomonas</taxon>
    </lineage>
</organism>
<proteinExistence type="predicted"/>
<protein>
    <submittedName>
        <fullName evidence="1">Uncharacterized protein</fullName>
    </submittedName>
</protein>
<reference evidence="1 2" key="1">
    <citation type="submission" date="2022-07" db="EMBL/GenBank/DDBJ databases">
        <title>Novel species in genus cellulomonas.</title>
        <authorList>
            <person name="Ye L."/>
        </authorList>
    </citation>
    <scope>NUCLEOTIDE SEQUENCE [LARGE SCALE GENOMIC DNA]</scope>
    <source>
        <strain evidence="2">zg-Y338</strain>
    </source>
</reference>
<sequence length="58" mass="6168">MDQRGPLGPYDSAEAELTRIEQQAGPGAGRLQAWARIASAGAAQLDFVPTQRNYVGLP</sequence>
<dbReference type="EMBL" id="CP101988">
    <property type="protein sequence ID" value="UUI75225.1"/>
    <property type="molecule type" value="Genomic_DNA"/>
</dbReference>
<keyword evidence="2" id="KW-1185">Reference proteome</keyword>